<dbReference type="InterPro" id="IPR036568">
    <property type="entry name" value="GGCT-like_sf"/>
</dbReference>
<keyword evidence="1" id="KW-0456">Lyase</keyword>
<dbReference type="Proteomes" id="UP000533533">
    <property type="component" value="Unassembled WGS sequence"/>
</dbReference>
<keyword evidence="3" id="KW-1185">Reference proteome</keyword>
<evidence type="ECO:0000313" key="2">
    <source>
        <dbReference type="EMBL" id="MBB2925617.1"/>
    </source>
</evidence>
<dbReference type="PANTHER" id="PTHR12935:SF0">
    <property type="entry name" value="GAMMA-GLUTAMYLCYCLOTRANSFERASE"/>
    <property type="match status" value="1"/>
</dbReference>
<organism evidence="2 3">
    <name type="scientific">Paraburkholderia silvatlantica</name>
    <dbReference type="NCBI Taxonomy" id="321895"/>
    <lineage>
        <taxon>Bacteria</taxon>
        <taxon>Pseudomonadati</taxon>
        <taxon>Pseudomonadota</taxon>
        <taxon>Betaproteobacteria</taxon>
        <taxon>Burkholderiales</taxon>
        <taxon>Burkholderiaceae</taxon>
        <taxon>Paraburkholderia</taxon>
    </lineage>
</organism>
<dbReference type="CDD" id="cd06661">
    <property type="entry name" value="GGCT_like"/>
    <property type="match status" value="1"/>
</dbReference>
<name>A0ABR6FE17_9BURK</name>
<dbReference type="EMBL" id="JACHVZ010000001">
    <property type="protein sequence ID" value="MBB2925617.1"/>
    <property type="molecule type" value="Genomic_DNA"/>
</dbReference>
<evidence type="ECO:0000256" key="1">
    <source>
        <dbReference type="ARBA" id="ARBA00023239"/>
    </source>
</evidence>
<proteinExistence type="predicted"/>
<protein>
    <submittedName>
        <fullName evidence="2">Cation transport regulator ChaC</fullName>
    </submittedName>
</protein>
<comment type="caution">
    <text evidence="2">The sequence shown here is derived from an EMBL/GenBank/DDBJ whole genome shotgun (WGS) entry which is preliminary data.</text>
</comment>
<dbReference type="Gene3D" id="3.10.490.10">
    <property type="entry name" value="Gamma-glutamyl cyclotransferase-like"/>
    <property type="match status" value="1"/>
</dbReference>
<reference evidence="2 3" key="1">
    <citation type="submission" date="2020-08" db="EMBL/GenBank/DDBJ databases">
        <title>Genomic Encyclopedia of Type Strains, Phase IV (KMG-V): Genome sequencing to study the core and pangenomes of soil and plant-associated prokaryotes.</title>
        <authorList>
            <person name="Whitman W."/>
        </authorList>
    </citation>
    <scope>NUCLEOTIDE SEQUENCE [LARGE SCALE GENOMIC DNA]</scope>
    <source>
        <strain evidence="2 3">SRMrh-85</strain>
    </source>
</reference>
<dbReference type="InterPro" id="IPR017939">
    <property type="entry name" value="G-Glutamylcylcotransferase"/>
</dbReference>
<sequence>MEGEGRHAERELARQRIFSFATPIRKRADEHPRRFFRYIHVTIPLLLGTYDANTAPPCGKALLVACLALCPTAVVTRAITAMDSSSEFSYFAYGSNMSVRRLVARLPSARVVTTGFVTGYKLAFDKLSKKDGSGKCDCEHTGNGGDRVYGVIFSVVRGEREALDTFEGAGKGYEPLSVRVETATGGVYALTYVATKKQPGLQPYHWYKQHVLVGAREANLPDDYVRAIEAVVSIDDPDSARTETELRAYSAI</sequence>
<gene>
    <name evidence="2" type="ORF">FHX59_000023</name>
</gene>
<evidence type="ECO:0000313" key="3">
    <source>
        <dbReference type="Proteomes" id="UP000533533"/>
    </source>
</evidence>
<dbReference type="PANTHER" id="PTHR12935">
    <property type="entry name" value="GAMMA-GLUTAMYLCYCLOTRANSFERASE"/>
    <property type="match status" value="1"/>
</dbReference>
<dbReference type="Pfam" id="PF13772">
    <property type="entry name" value="AIG2_2"/>
    <property type="match status" value="1"/>
</dbReference>
<dbReference type="SUPFAM" id="SSF110857">
    <property type="entry name" value="Gamma-glutamyl cyclotransferase-like"/>
    <property type="match status" value="1"/>
</dbReference>
<accession>A0ABR6FE17</accession>
<dbReference type="RefSeq" id="WP_243413164.1">
    <property type="nucleotide sequence ID" value="NZ_JACHVZ010000001.1"/>
</dbReference>
<dbReference type="InterPro" id="IPR013024">
    <property type="entry name" value="GGCT-like"/>
</dbReference>